<dbReference type="AlphaFoldDB" id="A0A1M6Z587"/>
<keyword evidence="1" id="KW-0812">Transmembrane</keyword>
<name>A0A1M6Z587_9FLAO</name>
<keyword evidence="1" id="KW-1133">Transmembrane helix</keyword>
<keyword evidence="3" id="KW-1185">Reference proteome</keyword>
<feature type="transmembrane region" description="Helical" evidence="1">
    <location>
        <begin position="12"/>
        <end position="34"/>
    </location>
</feature>
<evidence type="ECO:0000313" key="3">
    <source>
        <dbReference type="Proteomes" id="UP000184028"/>
    </source>
</evidence>
<dbReference type="RefSeq" id="WP_143154980.1">
    <property type="nucleotide sequence ID" value="NZ_FRBT01000001.1"/>
</dbReference>
<feature type="transmembrane region" description="Helical" evidence="1">
    <location>
        <begin position="40"/>
        <end position="63"/>
    </location>
</feature>
<evidence type="ECO:0000256" key="1">
    <source>
        <dbReference type="SAM" id="Phobius"/>
    </source>
</evidence>
<proteinExistence type="predicted"/>
<reference evidence="3" key="1">
    <citation type="submission" date="2016-11" db="EMBL/GenBank/DDBJ databases">
        <authorList>
            <person name="Varghese N."/>
            <person name="Submissions S."/>
        </authorList>
    </citation>
    <scope>NUCLEOTIDE SEQUENCE [LARGE SCALE GENOMIC DNA]</scope>
    <source>
        <strain evidence="3">DSM 24724</strain>
    </source>
</reference>
<keyword evidence="1" id="KW-0472">Membrane</keyword>
<organism evidence="2 3">
    <name type="scientific">Flavobacterium chilense</name>
    <dbReference type="NCBI Taxonomy" id="946677"/>
    <lineage>
        <taxon>Bacteria</taxon>
        <taxon>Pseudomonadati</taxon>
        <taxon>Bacteroidota</taxon>
        <taxon>Flavobacteriia</taxon>
        <taxon>Flavobacteriales</taxon>
        <taxon>Flavobacteriaceae</taxon>
        <taxon>Flavobacterium</taxon>
    </lineage>
</organism>
<accession>A0A1M6Z587</accession>
<sequence length="68" mass="7841">MENKKSALEHILKAILIALCISLLYAMVAFNLITGMYAELFNFFVTIGLFIGIIIFYFIVLFFKSIKR</sequence>
<dbReference type="Proteomes" id="UP000184028">
    <property type="component" value="Unassembled WGS sequence"/>
</dbReference>
<gene>
    <name evidence="2" type="ORF">SAMN05444484_101882</name>
</gene>
<evidence type="ECO:0000313" key="2">
    <source>
        <dbReference type="EMBL" id="SHL25580.1"/>
    </source>
</evidence>
<dbReference type="EMBL" id="FRBT01000001">
    <property type="protein sequence ID" value="SHL25580.1"/>
    <property type="molecule type" value="Genomic_DNA"/>
</dbReference>
<protein>
    <submittedName>
        <fullName evidence="2">Uncharacterized protein</fullName>
    </submittedName>
</protein>
<dbReference type="STRING" id="946677.SAMN05444484_101882"/>